<sequence length="64" mass="6732">MILTGKLGDVMQESAKAAISYIRSRATEFSLDDKIFSKSDIHIHVPAGAIPKDGPSAGVTITSS</sequence>
<organism evidence="4">
    <name type="scientific">marine sediment metagenome</name>
    <dbReference type="NCBI Taxonomy" id="412755"/>
    <lineage>
        <taxon>unclassified sequences</taxon>
        <taxon>metagenomes</taxon>
        <taxon>ecological metagenomes</taxon>
    </lineage>
</organism>
<dbReference type="GO" id="GO:0004176">
    <property type="term" value="F:ATP-dependent peptidase activity"/>
    <property type="evidence" value="ECO:0007669"/>
    <property type="project" value="InterPro"/>
</dbReference>
<dbReference type="Gene3D" id="3.30.230.10">
    <property type="match status" value="1"/>
</dbReference>
<proteinExistence type="predicted"/>
<dbReference type="GO" id="GO:0004252">
    <property type="term" value="F:serine-type endopeptidase activity"/>
    <property type="evidence" value="ECO:0007669"/>
    <property type="project" value="InterPro"/>
</dbReference>
<dbReference type="PROSITE" id="PS01046">
    <property type="entry name" value="LON_SER"/>
    <property type="match status" value="1"/>
</dbReference>
<dbReference type="AlphaFoldDB" id="X1I0I8"/>
<dbReference type="GO" id="GO:0030163">
    <property type="term" value="P:protein catabolic process"/>
    <property type="evidence" value="ECO:0007669"/>
    <property type="project" value="InterPro"/>
</dbReference>
<dbReference type="Pfam" id="PF05362">
    <property type="entry name" value="Lon_C"/>
    <property type="match status" value="1"/>
</dbReference>
<dbReference type="PROSITE" id="PS51786">
    <property type="entry name" value="LON_PROTEOLYTIC"/>
    <property type="match status" value="1"/>
</dbReference>
<dbReference type="SUPFAM" id="SSF54211">
    <property type="entry name" value="Ribosomal protein S5 domain 2-like"/>
    <property type="match status" value="1"/>
</dbReference>
<dbReference type="InterPro" id="IPR008268">
    <property type="entry name" value="Peptidase_S16_AS"/>
</dbReference>
<dbReference type="InterPro" id="IPR027065">
    <property type="entry name" value="Lon_Prtase"/>
</dbReference>
<accession>X1I0I8</accession>
<dbReference type="EMBL" id="BARU01030352">
    <property type="protein sequence ID" value="GAH62835.1"/>
    <property type="molecule type" value="Genomic_DNA"/>
</dbReference>
<protein>
    <recommendedName>
        <fullName evidence="3">Lon proteolytic domain-containing protein</fullName>
    </recommendedName>
</protein>
<dbReference type="InterPro" id="IPR014721">
    <property type="entry name" value="Ribsml_uS5_D2-typ_fold_subgr"/>
</dbReference>
<reference evidence="4" key="1">
    <citation type="journal article" date="2014" name="Front. Microbiol.">
        <title>High frequency of phylogenetically diverse reductive dehalogenase-homologous genes in deep subseafloor sedimentary metagenomes.</title>
        <authorList>
            <person name="Kawai M."/>
            <person name="Futagami T."/>
            <person name="Toyoda A."/>
            <person name="Takaki Y."/>
            <person name="Nishi S."/>
            <person name="Hori S."/>
            <person name="Arai W."/>
            <person name="Tsubouchi T."/>
            <person name="Morono Y."/>
            <person name="Uchiyama I."/>
            <person name="Ito T."/>
            <person name="Fujiyama A."/>
            <person name="Inagaki F."/>
            <person name="Takami H."/>
        </authorList>
    </citation>
    <scope>NUCLEOTIDE SEQUENCE</scope>
    <source>
        <strain evidence="4">Expedition CK06-06</strain>
    </source>
</reference>
<keyword evidence="2" id="KW-0720">Serine protease</keyword>
<dbReference type="PANTHER" id="PTHR10046">
    <property type="entry name" value="ATP DEPENDENT LON PROTEASE FAMILY MEMBER"/>
    <property type="match status" value="1"/>
</dbReference>
<keyword evidence="1" id="KW-0378">Hydrolase</keyword>
<comment type="caution">
    <text evidence="4">The sequence shown here is derived from an EMBL/GenBank/DDBJ whole genome shotgun (WGS) entry which is preliminary data.</text>
</comment>
<dbReference type="InterPro" id="IPR008269">
    <property type="entry name" value="Lon_proteolytic"/>
</dbReference>
<evidence type="ECO:0000256" key="1">
    <source>
        <dbReference type="ARBA" id="ARBA00022801"/>
    </source>
</evidence>
<evidence type="ECO:0000259" key="3">
    <source>
        <dbReference type="PROSITE" id="PS51786"/>
    </source>
</evidence>
<evidence type="ECO:0000256" key="2">
    <source>
        <dbReference type="ARBA" id="ARBA00022825"/>
    </source>
</evidence>
<evidence type="ECO:0000313" key="4">
    <source>
        <dbReference type="EMBL" id="GAH62835.1"/>
    </source>
</evidence>
<feature type="non-terminal residue" evidence="4">
    <location>
        <position position="64"/>
    </location>
</feature>
<gene>
    <name evidence="4" type="ORF">S03H2_48179</name>
</gene>
<feature type="domain" description="Lon proteolytic" evidence="3">
    <location>
        <begin position="1"/>
        <end position="64"/>
    </location>
</feature>
<dbReference type="GO" id="GO:0005524">
    <property type="term" value="F:ATP binding"/>
    <property type="evidence" value="ECO:0007669"/>
    <property type="project" value="InterPro"/>
</dbReference>
<dbReference type="GO" id="GO:0006508">
    <property type="term" value="P:proteolysis"/>
    <property type="evidence" value="ECO:0007669"/>
    <property type="project" value="InterPro"/>
</dbReference>
<keyword evidence="2" id="KW-0645">Protease</keyword>
<name>X1I0I8_9ZZZZ</name>
<dbReference type="InterPro" id="IPR020568">
    <property type="entry name" value="Ribosomal_Su5_D2-typ_SF"/>
</dbReference>